<sequence length="943" mass="102267">MQLIERAEALENFRDLMEKAAGGTGGVMVMTGFGAMGKSALLQTCANEAGAAGFLLMKSAGSRAERMFPLGTLGQLFRSAELPPELADEVEQTLAPEPVNGISGVPDPVLIGQNLTNVAARLCGVLVELTKRQPILLSVDDVHNADGPSLQALLYIQRRMANAPLLLAVTSLAQRRSVDSLFSAELTGRPNCVIARVAGLSPAGVEELLRDTVGTEPAARLAPEYHRLSGGNPLLLHAMVQDYWDVAQGGWSPEGSHPGAGRHLHQAVLSCLHRWDPRILDTARGVALLGRSAGTGSVAQLLGVKPAYVLPALEALDGAGLLRGSQFRHPTMRRAVLRDLSPDRQSVMYMRAARIMYQLGAEPGDIADHLLASSPATPAEAEPWMVAVLREAAQVALVHDDQDRAISCLELARLICDDEAARAAMLTELAQANWCHRPAGALRFLAPLEDAYGRGQLTTADSRALSRYLLWHGWTRRAAVVYDWTAPPCDSPSREHSRLCFTREWVRLIFPGMFVGGEADGPVGEAGPAGREFSLSNLLLGKAEEDFVGAAQELLESCNLAESEPEAVFVALLALSHTGRYQEAVRWCEQLGTEGAARGLPRWTAALAAIRSWLAVQHGELGDARRYARQAMSAMSRTSWGVILGLPLMVLLRAAVAMGDLDEAAEIIKRGVPGDMSRTTLWPLFLQARGDYYLATNRPRAALSDFHECGELLREWDLDIPALADWRCAIARTYLQIGAAEEARQKITEQLSIPGGTHPRVHGRALRLLASVTELRQRPARLQEAMTLLQRSGDLLELGWAYADLSYAYQELGDITRARLMARRAKQIAKACEAGPLSARLQPRDEDGGGDLGEAAALSDAERRVAALAAFGYTNREISERLFITVSTVEQHLTRVYRKLNVKRRADLPTELSLGTGLGETDMSRVAGRGVGQPRRVVGGTER</sequence>
<keyword evidence="3" id="KW-0804">Transcription</keyword>
<dbReference type="PROSITE" id="PS50043">
    <property type="entry name" value="HTH_LUXR_2"/>
    <property type="match status" value="1"/>
</dbReference>
<dbReference type="Pfam" id="PF00196">
    <property type="entry name" value="GerE"/>
    <property type="match status" value="1"/>
</dbReference>
<keyword evidence="2" id="KW-0238">DNA-binding</keyword>
<gene>
    <name evidence="5" type="ORF">SAMN05421811_102209</name>
</gene>
<dbReference type="PANTHER" id="PTHR44688">
    <property type="entry name" value="DNA-BINDING TRANSCRIPTIONAL ACTIVATOR DEVR_DOSR"/>
    <property type="match status" value="1"/>
</dbReference>
<dbReference type="Pfam" id="PF13191">
    <property type="entry name" value="AAA_16"/>
    <property type="match status" value="1"/>
</dbReference>
<dbReference type="SUPFAM" id="SSF52540">
    <property type="entry name" value="P-loop containing nucleoside triphosphate hydrolases"/>
    <property type="match status" value="1"/>
</dbReference>
<keyword evidence="6" id="KW-1185">Reference proteome</keyword>
<dbReference type="PANTHER" id="PTHR44688:SF16">
    <property type="entry name" value="DNA-BINDING TRANSCRIPTIONAL ACTIVATOR DEVR_DOSR"/>
    <property type="match status" value="1"/>
</dbReference>
<protein>
    <submittedName>
        <fullName evidence="5">Regulatory protein, luxR family</fullName>
    </submittedName>
</protein>
<evidence type="ECO:0000313" key="6">
    <source>
        <dbReference type="Proteomes" id="UP000199361"/>
    </source>
</evidence>
<dbReference type="InterPro" id="IPR016032">
    <property type="entry name" value="Sig_transdc_resp-reg_C-effctor"/>
</dbReference>
<dbReference type="PROSITE" id="PS00622">
    <property type="entry name" value="HTH_LUXR_1"/>
    <property type="match status" value="1"/>
</dbReference>
<evidence type="ECO:0000313" key="5">
    <source>
        <dbReference type="EMBL" id="SET15427.1"/>
    </source>
</evidence>
<evidence type="ECO:0000259" key="4">
    <source>
        <dbReference type="PROSITE" id="PS50043"/>
    </source>
</evidence>
<evidence type="ECO:0000256" key="1">
    <source>
        <dbReference type="ARBA" id="ARBA00023015"/>
    </source>
</evidence>
<dbReference type="InterPro" id="IPR036388">
    <property type="entry name" value="WH-like_DNA-bd_sf"/>
</dbReference>
<dbReference type="OrthoDB" id="3178131at2"/>
<dbReference type="CDD" id="cd06170">
    <property type="entry name" value="LuxR_C_like"/>
    <property type="match status" value="1"/>
</dbReference>
<dbReference type="InterPro" id="IPR000792">
    <property type="entry name" value="Tscrpt_reg_LuxR_C"/>
</dbReference>
<dbReference type="SUPFAM" id="SSF46894">
    <property type="entry name" value="C-terminal effector domain of the bipartite response regulators"/>
    <property type="match status" value="1"/>
</dbReference>
<dbReference type="RefSeq" id="WP_091077646.1">
    <property type="nucleotide sequence ID" value="NZ_FOHX01000002.1"/>
</dbReference>
<evidence type="ECO:0000256" key="2">
    <source>
        <dbReference type="ARBA" id="ARBA00023125"/>
    </source>
</evidence>
<dbReference type="GO" id="GO:0003677">
    <property type="term" value="F:DNA binding"/>
    <property type="evidence" value="ECO:0007669"/>
    <property type="project" value="UniProtKB-KW"/>
</dbReference>
<feature type="domain" description="HTH luxR-type" evidence="4">
    <location>
        <begin position="851"/>
        <end position="916"/>
    </location>
</feature>
<dbReference type="Gene3D" id="1.25.40.10">
    <property type="entry name" value="Tetratricopeptide repeat domain"/>
    <property type="match status" value="1"/>
</dbReference>
<accession>A0A1I0C877</accession>
<keyword evidence="1" id="KW-0805">Transcription regulation</keyword>
<dbReference type="InterPro" id="IPR027417">
    <property type="entry name" value="P-loop_NTPase"/>
</dbReference>
<dbReference type="Gene3D" id="1.10.10.10">
    <property type="entry name" value="Winged helix-like DNA-binding domain superfamily/Winged helix DNA-binding domain"/>
    <property type="match status" value="1"/>
</dbReference>
<dbReference type="Proteomes" id="UP000199361">
    <property type="component" value="Unassembled WGS sequence"/>
</dbReference>
<dbReference type="InterPro" id="IPR011990">
    <property type="entry name" value="TPR-like_helical_dom_sf"/>
</dbReference>
<reference evidence="5 6" key="1">
    <citation type="submission" date="2016-10" db="EMBL/GenBank/DDBJ databases">
        <authorList>
            <person name="de Groot N.N."/>
        </authorList>
    </citation>
    <scope>NUCLEOTIDE SEQUENCE [LARGE SCALE GENOMIC DNA]</scope>
    <source>
        <strain evidence="5 6">CGMCC 4.5598</strain>
    </source>
</reference>
<dbReference type="AlphaFoldDB" id="A0A1I0C877"/>
<evidence type="ECO:0000256" key="3">
    <source>
        <dbReference type="ARBA" id="ARBA00023163"/>
    </source>
</evidence>
<dbReference type="GO" id="GO:0006355">
    <property type="term" value="P:regulation of DNA-templated transcription"/>
    <property type="evidence" value="ECO:0007669"/>
    <property type="project" value="InterPro"/>
</dbReference>
<dbReference type="STRING" id="568860.SAMN05421811_102209"/>
<dbReference type="EMBL" id="FOHX01000002">
    <property type="protein sequence ID" value="SET15427.1"/>
    <property type="molecule type" value="Genomic_DNA"/>
</dbReference>
<dbReference type="SUPFAM" id="SSF48452">
    <property type="entry name" value="TPR-like"/>
    <property type="match status" value="1"/>
</dbReference>
<name>A0A1I0C877_9ACTN</name>
<organism evidence="5 6">
    <name type="scientific">Nonomuraea wenchangensis</name>
    <dbReference type="NCBI Taxonomy" id="568860"/>
    <lineage>
        <taxon>Bacteria</taxon>
        <taxon>Bacillati</taxon>
        <taxon>Actinomycetota</taxon>
        <taxon>Actinomycetes</taxon>
        <taxon>Streptosporangiales</taxon>
        <taxon>Streptosporangiaceae</taxon>
        <taxon>Nonomuraea</taxon>
    </lineage>
</organism>
<proteinExistence type="predicted"/>
<dbReference type="InterPro" id="IPR041664">
    <property type="entry name" value="AAA_16"/>
</dbReference>
<dbReference type="PRINTS" id="PR00038">
    <property type="entry name" value="HTHLUXR"/>
</dbReference>
<dbReference type="SMART" id="SM00421">
    <property type="entry name" value="HTH_LUXR"/>
    <property type="match status" value="1"/>
</dbReference>